<dbReference type="Pfam" id="PF00188">
    <property type="entry name" value="CAP"/>
    <property type="match status" value="1"/>
</dbReference>
<dbReference type="PANTHER" id="PTHR31157">
    <property type="entry name" value="SCP DOMAIN-CONTAINING PROTEIN"/>
    <property type="match status" value="1"/>
</dbReference>
<evidence type="ECO:0000256" key="1">
    <source>
        <dbReference type="SAM" id="SignalP"/>
    </source>
</evidence>
<proteinExistence type="predicted"/>
<dbReference type="Proteomes" id="UP000093902">
    <property type="component" value="Unassembled WGS sequence"/>
</dbReference>
<evidence type="ECO:0000313" key="4">
    <source>
        <dbReference type="Proteomes" id="UP000093902"/>
    </source>
</evidence>
<protein>
    <recommendedName>
        <fullName evidence="2">SCP domain-containing protein</fullName>
    </recommendedName>
</protein>
<dbReference type="Gene3D" id="3.40.33.10">
    <property type="entry name" value="CAP"/>
    <property type="match status" value="1"/>
</dbReference>
<comment type="caution">
    <text evidence="3">The sequence shown here is derived from an EMBL/GenBank/DDBJ whole genome shotgun (WGS) entry which is preliminary data.</text>
</comment>
<gene>
    <name evidence="3" type="ORF">A5792_25645</name>
</gene>
<name>A0A1A0QYC4_MYCPR</name>
<reference evidence="4" key="1">
    <citation type="submission" date="2016-06" db="EMBL/GenBank/DDBJ databases">
        <authorList>
            <person name="Sutton G."/>
            <person name="Brinkac L."/>
            <person name="Sanka R."/>
            <person name="Adams M."/>
            <person name="Lau E."/>
            <person name="Mehaffy C."/>
            <person name="Tameris M."/>
            <person name="Hatherill M."/>
            <person name="Hanekom W."/>
            <person name="Mahomed H."/>
            <person name="Mcshane H."/>
        </authorList>
    </citation>
    <scope>NUCLEOTIDE SEQUENCE [LARGE SCALE GENOMIC DNA]</scope>
    <source>
        <strain evidence="4">852002-51209_SCH5440388</strain>
    </source>
</reference>
<dbReference type="InterPro" id="IPR014044">
    <property type="entry name" value="CAP_dom"/>
</dbReference>
<dbReference type="PANTHER" id="PTHR31157:SF1">
    <property type="entry name" value="SCP DOMAIN-CONTAINING PROTEIN"/>
    <property type="match status" value="1"/>
</dbReference>
<evidence type="ECO:0000259" key="2">
    <source>
        <dbReference type="Pfam" id="PF00188"/>
    </source>
</evidence>
<feature type="domain" description="SCP" evidence="2">
    <location>
        <begin position="48"/>
        <end position="151"/>
    </location>
</feature>
<dbReference type="OrthoDB" id="68195at2"/>
<dbReference type="CDD" id="cd05379">
    <property type="entry name" value="CAP_bacterial"/>
    <property type="match status" value="1"/>
</dbReference>
<feature type="chain" id="PRO_5008297116" description="SCP domain-containing protein" evidence="1">
    <location>
        <begin position="24"/>
        <end position="170"/>
    </location>
</feature>
<keyword evidence="1" id="KW-0732">Signal</keyword>
<dbReference type="AlphaFoldDB" id="A0A1A0QYC4"/>
<feature type="signal peptide" evidence="1">
    <location>
        <begin position="1"/>
        <end position="23"/>
    </location>
</feature>
<sequence>MKTPIAAATAALAVVISAHPANADSNRLNSSVVQMVSIVQYKAGCRDKVRVHAQLQQAAQRHALNVRDDRALAGHIGSDGSTAQQRAAAAGYPGSVQETVAINPALAISSMELINMWYSHPEDLAVMRNCANTDIGVWSENSLDRTVVVAVYGSPPHDAASMPTGGGDSR</sequence>
<dbReference type="EMBL" id="LZSO01000031">
    <property type="protein sequence ID" value="OBB27195.1"/>
    <property type="molecule type" value="Genomic_DNA"/>
</dbReference>
<organism evidence="3 4">
    <name type="scientific">Mycolicibacterium peregrinum</name>
    <name type="common">Mycobacterium peregrinum</name>
    <dbReference type="NCBI Taxonomy" id="43304"/>
    <lineage>
        <taxon>Bacteria</taxon>
        <taxon>Bacillati</taxon>
        <taxon>Actinomycetota</taxon>
        <taxon>Actinomycetes</taxon>
        <taxon>Mycobacteriales</taxon>
        <taxon>Mycobacteriaceae</taxon>
        <taxon>Mycolicibacterium</taxon>
    </lineage>
</organism>
<accession>A0A1A0QYC4</accession>
<dbReference type="InterPro" id="IPR035940">
    <property type="entry name" value="CAP_sf"/>
</dbReference>
<evidence type="ECO:0000313" key="3">
    <source>
        <dbReference type="EMBL" id="OBB27195.1"/>
    </source>
</evidence>
<dbReference type="RefSeq" id="WP_064934029.1">
    <property type="nucleotide sequence ID" value="NZ_LZSO01000031.1"/>
</dbReference>